<organism evidence="2 3">
    <name type="scientific">Burkholderia thailandensis</name>
    <dbReference type="NCBI Taxonomy" id="57975"/>
    <lineage>
        <taxon>Bacteria</taxon>
        <taxon>Pseudomonadati</taxon>
        <taxon>Pseudomonadota</taxon>
        <taxon>Betaproteobacteria</taxon>
        <taxon>Burkholderiales</taxon>
        <taxon>Burkholderiaceae</taxon>
        <taxon>Burkholderia</taxon>
        <taxon>pseudomallei group</taxon>
    </lineage>
</organism>
<protein>
    <submittedName>
        <fullName evidence="2">Uncharacterized protein</fullName>
    </submittedName>
</protein>
<dbReference type="Proteomes" id="UP001272137">
    <property type="component" value="Unassembled WGS sequence"/>
</dbReference>
<feature type="region of interest" description="Disordered" evidence="1">
    <location>
        <begin position="30"/>
        <end position="52"/>
    </location>
</feature>
<comment type="caution">
    <text evidence="2">The sequence shown here is derived from an EMBL/GenBank/DDBJ whole genome shotgun (WGS) entry which is preliminary data.</text>
</comment>
<accession>A0AAW9D3P9</accession>
<reference evidence="2" key="1">
    <citation type="submission" date="2018-08" db="EMBL/GenBank/DDBJ databases">
        <title>Identification of Burkholderia cepacia strains that express a Burkholderia pseudomallei-like capsular polysaccharide.</title>
        <authorList>
            <person name="Burtnick M.N."/>
            <person name="Vongsouvath M."/>
            <person name="Newton P."/>
            <person name="Wuthiekanun V."/>
            <person name="Limmathurotsakul D."/>
            <person name="Brett P.J."/>
            <person name="Chantratita N."/>
            <person name="Dance D.A."/>
        </authorList>
    </citation>
    <scope>NUCLEOTIDE SEQUENCE</scope>
    <source>
        <strain evidence="2">SBXCC001</strain>
    </source>
</reference>
<evidence type="ECO:0000313" key="2">
    <source>
        <dbReference type="EMBL" id="MDW9255399.1"/>
    </source>
</evidence>
<evidence type="ECO:0000313" key="3">
    <source>
        <dbReference type="Proteomes" id="UP001272137"/>
    </source>
</evidence>
<name>A0AAW9D3P9_BURTH</name>
<evidence type="ECO:0000256" key="1">
    <source>
        <dbReference type="SAM" id="MobiDB-lite"/>
    </source>
</evidence>
<gene>
    <name evidence="2" type="ORF">C7S16_0536</name>
</gene>
<proteinExistence type="predicted"/>
<dbReference type="EMBL" id="QXCT01000002">
    <property type="protein sequence ID" value="MDW9255399.1"/>
    <property type="molecule type" value="Genomic_DNA"/>
</dbReference>
<dbReference type="AlphaFoldDB" id="A0AAW9D3P9"/>
<sequence>MDVRDVAPSHAPQKICNGAFSLSSQSMRRAYMERSGEGSGERRNVNRRADSLPEWRAPMQRWREAGEPF</sequence>